<dbReference type="PANTHER" id="PTHR42733:SF2">
    <property type="entry name" value="DJ-1_THIJ_PFPI FAMILY PROTEIN"/>
    <property type="match status" value="1"/>
</dbReference>
<dbReference type="AlphaFoldDB" id="A0A7C1G4S7"/>
<evidence type="ECO:0000256" key="1">
    <source>
        <dbReference type="ARBA" id="ARBA00008542"/>
    </source>
</evidence>
<keyword evidence="3" id="KW-0808">Transferase</keyword>
<dbReference type="PANTHER" id="PTHR42733">
    <property type="entry name" value="DJ-1 PROTEIN"/>
    <property type="match status" value="1"/>
</dbReference>
<dbReference type="InterPro" id="IPR002818">
    <property type="entry name" value="DJ-1/PfpI"/>
</dbReference>
<dbReference type="GO" id="GO:0016740">
    <property type="term" value="F:transferase activity"/>
    <property type="evidence" value="ECO:0007669"/>
    <property type="project" value="UniProtKB-KW"/>
</dbReference>
<dbReference type="InterPro" id="IPR006286">
    <property type="entry name" value="C56_PfpI-like"/>
</dbReference>
<organism evidence="3">
    <name type="scientific">Thermomicrobium roseum</name>
    <dbReference type="NCBI Taxonomy" id="500"/>
    <lineage>
        <taxon>Bacteria</taxon>
        <taxon>Pseudomonadati</taxon>
        <taxon>Thermomicrobiota</taxon>
        <taxon>Thermomicrobia</taxon>
        <taxon>Thermomicrobiales</taxon>
        <taxon>Thermomicrobiaceae</taxon>
        <taxon>Thermomicrobium</taxon>
    </lineage>
</organism>
<evidence type="ECO:0000313" key="3">
    <source>
        <dbReference type="EMBL" id="HEF65366.1"/>
    </source>
</evidence>
<dbReference type="PROSITE" id="PS51273">
    <property type="entry name" value="GATASE_TYPE_1"/>
    <property type="match status" value="1"/>
</dbReference>
<protein>
    <submittedName>
        <fullName evidence="3">Type 1 glutamine amidotransferase</fullName>
    </submittedName>
</protein>
<dbReference type="Gene3D" id="3.40.50.880">
    <property type="match status" value="1"/>
</dbReference>
<dbReference type="Pfam" id="PF01965">
    <property type="entry name" value="DJ-1_PfpI"/>
    <property type="match status" value="1"/>
</dbReference>
<dbReference type="NCBIfam" id="TIGR01382">
    <property type="entry name" value="PfpI"/>
    <property type="match status" value="1"/>
</dbReference>
<comment type="caution">
    <text evidence="3">The sequence shown here is derived from an EMBL/GenBank/DDBJ whole genome shotgun (WGS) entry which is preliminary data.</text>
</comment>
<comment type="similarity">
    <text evidence="1">Belongs to the peptidase C56 family.</text>
</comment>
<evidence type="ECO:0000259" key="2">
    <source>
        <dbReference type="Pfam" id="PF01965"/>
    </source>
</evidence>
<dbReference type="PROSITE" id="PS51276">
    <property type="entry name" value="PEPTIDASE_C56_PFPI"/>
    <property type="match status" value="1"/>
</dbReference>
<sequence length="179" mass="19204">MAELTGKRVAMLLAKDFEDIEATDPKQYLEARGAEVVVIGLDREPITGKKGTVLQPDKTIDEVTVEEFDALVIPGGGSPENLRIDDRAVAFTRRFVESGKPVAAICHGPQLLISADVLRGRTVTCVKKIRDDVKNAGAIYVDEAVVIDGNLITSRVPADLPLFDEAIVKALAGVPVQGE</sequence>
<proteinExistence type="inferred from homology"/>
<dbReference type="EMBL" id="DSJL01000011">
    <property type="protein sequence ID" value="HEF65366.1"/>
    <property type="molecule type" value="Genomic_DNA"/>
</dbReference>
<reference evidence="3" key="1">
    <citation type="journal article" date="2020" name="mSystems">
        <title>Genome- and Community-Level Interaction Insights into Carbon Utilization and Element Cycling Functions of Hydrothermarchaeota in Hydrothermal Sediment.</title>
        <authorList>
            <person name="Zhou Z."/>
            <person name="Liu Y."/>
            <person name="Xu W."/>
            <person name="Pan J."/>
            <person name="Luo Z.H."/>
            <person name="Li M."/>
        </authorList>
    </citation>
    <scope>NUCLEOTIDE SEQUENCE [LARGE SCALE GENOMIC DNA]</scope>
    <source>
        <strain evidence="3">SpSt-222</strain>
    </source>
</reference>
<name>A0A7C1G4S7_THERO</name>
<dbReference type="SUPFAM" id="SSF52317">
    <property type="entry name" value="Class I glutamine amidotransferase-like"/>
    <property type="match status" value="1"/>
</dbReference>
<feature type="domain" description="DJ-1/PfpI" evidence="2">
    <location>
        <begin position="7"/>
        <end position="169"/>
    </location>
</feature>
<gene>
    <name evidence="3" type="ORF">ENP47_07195</name>
</gene>
<accession>A0A7C1G4S7</accession>
<keyword evidence="3" id="KW-0315">Glutamine amidotransferase</keyword>
<dbReference type="CDD" id="cd03134">
    <property type="entry name" value="GATase1_PfpI_like"/>
    <property type="match status" value="1"/>
</dbReference>
<dbReference type="InterPro" id="IPR029062">
    <property type="entry name" value="Class_I_gatase-like"/>
</dbReference>